<protein>
    <submittedName>
        <fullName evidence="3">Bardet-Biedl syndrome 7 protein</fullName>
    </submittedName>
</protein>
<name>A0ABR2L7T6_9EUKA</name>
<dbReference type="EMBL" id="JAPFFF010000001">
    <property type="protein sequence ID" value="KAK8898817.1"/>
    <property type="molecule type" value="Genomic_DNA"/>
</dbReference>
<dbReference type="Gene3D" id="2.130.10.10">
    <property type="entry name" value="YVTN repeat-like/Quinoprotein amine dehydrogenase"/>
    <property type="match status" value="1"/>
</dbReference>
<evidence type="ECO:0000313" key="3">
    <source>
        <dbReference type="EMBL" id="KAK8898817.1"/>
    </source>
</evidence>
<evidence type="ECO:0000313" key="4">
    <source>
        <dbReference type="Proteomes" id="UP001470230"/>
    </source>
</evidence>
<accession>A0ABR2L7T6</accession>
<dbReference type="InterPro" id="IPR036322">
    <property type="entry name" value="WD40_repeat_dom_sf"/>
</dbReference>
<dbReference type="Pfam" id="PF23349">
    <property type="entry name" value="BBS7_hp"/>
    <property type="match status" value="1"/>
</dbReference>
<sequence length="684" mass="75853">MEIPISYYPILHLPSVKPNGLTILNPTHKTRKWAVVGSDGQLRSYRIKNKEIKVRFTYSTSSNSPEICSVFGDSIIVSSKNELLSINKKGKSQKFKKLPFEEPISCLAISGSKVIASSGSLISELKNESGNPTTSLPSPAVSIIFRETICYVGCSDGTIVTFIGGGIQNVAKLPAALTCLAPLQRTATQSYIIAGCADCKLRIYNAQDKFVSEITLGSPATSIGFYDFDKDGFAEILVGLEDSTINLINIALIDTPKVLSSLQLGFNVSNIGIGSIYFEDMISALVTSQTGQTGIVFIEPRSNRSVFDSKAPKITEKEIDELKKRISELELHAKQSKVKHSTSIPAQTSVDIRGDPVTQKFVFLVESERPISRLALSSTIPIKYYPRADCQTVISLCPQKTNSYASIIKPLDKAATRVAFDFSYEIGHGGELISYVSFVKNPAVLNKNFNLKPFGLLKKVETDVSIKKLNEDSLAILEVINPNNASTLRSLLDKCLPTMLDDDEPQTFSSGAIGSTVTVIVKGDKFTAKSIYVPIIVQLRTFILDSMNKAKQNVKFETKLGEKCIFSFFKAIEERLFTVMQIGFKYYKLQALQDVRNSSPNSNFGDEDTTQIIQDAPIIEKQFMECKDEYEAFIEEVKMFYIEIWKRNNIDASPRVNDLLSALKEVKDEESLNTLIEFMRSKPK</sequence>
<dbReference type="InterPro" id="IPR056332">
    <property type="entry name" value="Beta-prop_BBS7"/>
</dbReference>
<dbReference type="Pfam" id="PF23743">
    <property type="entry name" value="Beta-prop_BBS7"/>
    <property type="match status" value="1"/>
</dbReference>
<dbReference type="InterPro" id="IPR015943">
    <property type="entry name" value="WD40/YVTN_repeat-like_dom_sf"/>
</dbReference>
<proteinExistence type="predicted"/>
<evidence type="ECO:0000259" key="2">
    <source>
        <dbReference type="Pfam" id="PF23743"/>
    </source>
</evidence>
<feature type="domain" description="BBS7 beta-propeller" evidence="2">
    <location>
        <begin position="27"/>
        <end position="291"/>
    </location>
</feature>
<comment type="caution">
    <text evidence="3">The sequence shown here is derived from an EMBL/GenBank/DDBJ whole genome shotgun (WGS) entry which is preliminary data.</text>
</comment>
<keyword evidence="4" id="KW-1185">Reference proteome</keyword>
<evidence type="ECO:0000259" key="1">
    <source>
        <dbReference type="Pfam" id="PF23349"/>
    </source>
</evidence>
<dbReference type="SUPFAM" id="SSF50978">
    <property type="entry name" value="WD40 repeat-like"/>
    <property type="match status" value="1"/>
</dbReference>
<reference evidence="3 4" key="1">
    <citation type="submission" date="2024-04" db="EMBL/GenBank/DDBJ databases">
        <title>Tritrichomonas musculus Genome.</title>
        <authorList>
            <person name="Alves-Ferreira E."/>
            <person name="Grigg M."/>
            <person name="Lorenzi H."/>
            <person name="Galac M."/>
        </authorList>
    </citation>
    <scope>NUCLEOTIDE SEQUENCE [LARGE SCALE GENOMIC DNA]</scope>
    <source>
        <strain evidence="3 4">EAF2021</strain>
    </source>
</reference>
<dbReference type="Proteomes" id="UP001470230">
    <property type="component" value="Unassembled WGS sequence"/>
</dbReference>
<gene>
    <name evidence="3" type="ORF">M9Y10_001109</name>
</gene>
<dbReference type="PANTHER" id="PTHR16074:SF4">
    <property type="entry name" value="BARDET-BIEDL SYNDROME 7 PROTEIN"/>
    <property type="match status" value="1"/>
</dbReference>
<feature type="domain" description="BBS7 helical hairpin" evidence="1">
    <location>
        <begin position="562"/>
        <end position="678"/>
    </location>
</feature>
<dbReference type="PANTHER" id="PTHR16074">
    <property type="entry name" value="BARDET-BIEDL SYNDROME 7 PROTEIN"/>
    <property type="match status" value="1"/>
</dbReference>
<dbReference type="InterPro" id="IPR056335">
    <property type="entry name" value="BBS7_hairpin"/>
</dbReference>
<organism evidence="3 4">
    <name type="scientific">Tritrichomonas musculus</name>
    <dbReference type="NCBI Taxonomy" id="1915356"/>
    <lineage>
        <taxon>Eukaryota</taxon>
        <taxon>Metamonada</taxon>
        <taxon>Parabasalia</taxon>
        <taxon>Tritrichomonadida</taxon>
        <taxon>Tritrichomonadidae</taxon>
        <taxon>Tritrichomonas</taxon>
    </lineage>
</organism>